<proteinExistence type="predicted"/>
<gene>
    <name evidence="1" type="ORF">F4820DRAFT_333581</name>
</gene>
<comment type="caution">
    <text evidence="1">The sequence shown here is derived from an EMBL/GenBank/DDBJ whole genome shotgun (WGS) entry which is preliminary data.</text>
</comment>
<sequence>MVAAFGIVWLLGWRLLMRGSWIFSTPTMPLPTDFKTSDALLAKRTADHKTKNRQLRQFQKVRILLNTVVLAPYLPCNYRAMAL</sequence>
<evidence type="ECO:0000313" key="2">
    <source>
        <dbReference type="Proteomes" id="UP001497700"/>
    </source>
</evidence>
<evidence type="ECO:0000313" key="1">
    <source>
        <dbReference type="EMBL" id="KAI4864405.1"/>
    </source>
</evidence>
<reference evidence="1 2" key="1">
    <citation type="journal article" date="2022" name="New Phytol.">
        <title>Ecological generalism drives hyperdiversity of secondary metabolite gene clusters in xylarialean endophytes.</title>
        <authorList>
            <person name="Franco M.E.E."/>
            <person name="Wisecaver J.H."/>
            <person name="Arnold A.E."/>
            <person name="Ju Y.M."/>
            <person name="Slot J.C."/>
            <person name="Ahrendt S."/>
            <person name="Moore L.P."/>
            <person name="Eastman K.E."/>
            <person name="Scott K."/>
            <person name="Konkel Z."/>
            <person name="Mondo S.J."/>
            <person name="Kuo A."/>
            <person name="Hayes R.D."/>
            <person name="Haridas S."/>
            <person name="Andreopoulos B."/>
            <person name="Riley R."/>
            <person name="LaButti K."/>
            <person name="Pangilinan J."/>
            <person name="Lipzen A."/>
            <person name="Amirebrahimi M."/>
            <person name="Yan J."/>
            <person name="Adam C."/>
            <person name="Keymanesh K."/>
            <person name="Ng V."/>
            <person name="Louie K."/>
            <person name="Northen T."/>
            <person name="Drula E."/>
            <person name="Henrissat B."/>
            <person name="Hsieh H.M."/>
            <person name="Youens-Clark K."/>
            <person name="Lutzoni F."/>
            <person name="Miadlikowska J."/>
            <person name="Eastwood D.C."/>
            <person name="Hamelin R.C."/>
            <person name="Grigoriev I.V."/>
            <person name="U'Ren J.M."/>
        </authorList>
    </citation>
    <scope>NUCLEOTIDE SEQUENCE [LARGE SCALE GENOMIC DNA]</scope>
    <source>
        <strain evidence="1 2">CBS 119005</strain>
    </source>
</reference>
<name>A0ACB9YZS6_9PEZI</name>
<dbReference type="Proteomes" id="UP001497700">
    <property type="component" value="Unassembled WGS sequence"/>
</dbReference>
<keyword evidence="2" id="KW-1185">Reference proteome</keyword>
<organism evidence="1 2">
    <name type="scientific">Hypoxylon rubiginosum</name>
    <dbReference type="NCBI Taxonomy" id="110542"/>
    <lineage>
        <taxon>Eukaryota</taxon>
        <taxon>Fungi</taxon>
        <taxon>Dikarya</taxon>
        <taxon>Ascomycota</taxon>
        <taxon>Pezizomycotina</taxon>
        <taxon>Sordariomycetes</taxon>
        <taxon>Xylariomycetidae</taxon>
        <taxon>Xylariales</taxon>
        <taxon>Hypoxylaceae</taxon>
        <taxon>Hypoxylon</taxon>
    </lineage>
</organism>
<dbReference type="EMBL" id="MU393486">
    <property type="protein sequence ID" value="KAI4864405.1"/>
    <property type="molecule type" value="Genomic_DNA"/>
</dbReference>
<accession>A0ACB9YZS6</accession>
<protein>
    <submittedName>
        <fullName evidence="1">Uncharacterized protein</fullName>
    </submittedName>
</protein>